<evidence type="ECO:0000256" key="3">
    <source>
        <dbReference type="ARBA" id="ARBA00022801"/>
    </source>
</evidence>
<comment type="subcellular location">
    <subcellularLocation>
        <location evidence="1">Membrane</location>
    </subcellularLocation>
</comment>
<dbReference type="GO" id="GO:0016020">
    <property type="term" value="C:membrane"/>
    <property type="evidence" value="ECO:0007669"/>
    <property type="project" value="UniProtKB-SubCell"/>
</dbReference>
<feature type="domain" description="Dynamin N-terminal" evidence="7">
    <location>
        <begin position="48"/>
        <end position="204"/>
    </location>
</feature>
<name>A0A4P6ZYD4_9BACL</name>
<evidence type="ECO:0000259" key="7">
    <source>
        <dbReference type="Pfam" id="PF00350"/>
    </source>
</evidence>
<reference evidence="8 9" key="1">
    <citation type="submission" date="2019-03" db="EMBL/GenBank/DDBJ databases">
        <title>Complete genome sequence of Paenisporosarcina antarctica CGMCC 1.6503T.</title>
        <authorList>
            <person name="Rong J.-C."/>
            <person name="Chi N.-Y."/>
            <person name="Zhang Q.-F."/>
        </authorList>
    </citation>
    <scope>NUCLEOTIDE SEQUENCE [LARGE SCALE GENOMIC DNA]</scope>
    <source>
        <strain evidence="8 9">CGMCC 1.6503</strain>
    </source>
</reference>
<sequence>MQSFDDKIEQTLHKTAQAYTLFQQANDVERINKTLLFAQKLMNREFTIGFAGHFSAGKSSMINALTGEQLLPSSPIPTSANIVKIHKAKENFAIVYMQNQQPVKFSGNYDFETVKEFCKDGDAVSQIEIGHESSVLPEGITVMDTPGVDSTDDAHRISTESSLHLADIVFYMMDYNHVQSELNFGFTKQLMKYNDNVYLIVNQIDKHRENELTFEKFKESVHSSFKAWGVIPKDIFFTSLKDSNHVFNDFKEVQRILTYSMTNWQQQLVISSNNSLKKLHDEHIEYLQSEKEECQQTFSSVLSDEEWAMRDDIRKTAAHYKKQSTLLTSKVWVDSFEVTRKKLLDNANMMPYELRDKLKTYLEAKQENFKVGLFFSGKKTEEERSIRGQLVEREYDVVIQSQISGHMRSLMKQALKDVGLLSDEQSLTIDQIKFHPPLYLIDEQIKKGTLVTADSVLNFANRVADTTKKWFVQQTDGWKTKQAKCIDDLPEDESGQADTKSHAYQEKVLAIETLEQLNKQLDHFHKEWSTPSNNIQNVSIELVKNWAVDHLLAEQQMVPFNPSMIKVTKSVETSVEEIVENHQTEVVPLKETLSRAKYIANQIEHIQGFSEVSRYLQTKSQRLENQDFTIALFGAFSAGKSSFSNALMGANVLPVSPNPTTAAINKIRPVTENHPHETADVKLKTHDQFLTDVVSSFQAIGIEVDSLDEAYAKADKVEGLPLQNEGLQVHKAFIRAFKEGYPTFKDQLGNTLRVGRNEFEGFVAQENKSCFVDTVDFYYDCLLTRMGVTLVDTPGADSINARHTGVAFDYIRNADAILFITYYNHAFARADREFLIQLGRVKDAFELDKMFFIVNAIDLAENEAEAEDVKNYVTTELQKFSIRFPRVYGVSSLQALQEKEESINLNSGMNVFEHSFQHFLTEDLKAMAILSLAEETEKTVGRLASLISQTEANLLRKEDRLQELRQLEQKVRQRFVSSSASVVIKNTYQELDELLYYVLQRVYYRYPDFFKESYNPSVFANKTSADALDFALKETLAMLSFDFEQEMRVTNFRLNQWIGKALKLRQQDDILELKETNSSFSFVPYEMTEEKLLEFEGPFKDSTPYVHVKSYYKNNKSFFEKNDKEKLRDALQTATKPDAEIYLSQQNTRLREWASHVIDLEAEGLRQHLLHESIQQIESQRIAMQESNRLEEWKVVYEKLSKGE</sequence>
<dbReference type="InterPro" id="IPR027417">
    <property type="entry name" value="P-loop_NTPase"/>
</dbReference>
<dbReference type="SUPFAM" id="SSF52540">
    <property type="entry name" value="P-loop containing nucleoside triphosphate hydrolases"/>
    <property type="match status" value="2"/>
</dbReference>
<protein>
    <submittedName>
        <fullName evidence="8">GTPase</fullName>
    </submittedName>
</protein>
<keyword evidence="4" id="KW-0342">GTP-binding</keyword>
<keyword evidence="5" id="KW-0472">Membrane</keyword>
<dbReference type="EMBL" id="CP038015">
    <property type="protein sequence ID" value="QBP41208.1"/>
    <property type="molecule type" value="Genomic_DNA"/>
</dbReference>
<dbReference type="CDD" id="cd09912">
    <property type="entry name" value="DLP_2"/>
    <property type="match status" value="2"/>
</dbReference>
<evidence type="ECO:0000313" key="8">
    <source>
        <dbReference type="EMBL" id="QBP41208.1"/>
    </source>
</evidence>
<evidence type="ECO:0000256" key="5">
    <source>
        <dbReference type="ARBA" id="ARBA00023136"/>
    </source>
</evidence>
<dbReference type="RefSeq" id="WP_134209856.1">
    <property type="nucleotide sequence ID" value="NZ_CP038015.1"/>
</dbReference>
<keyword evidence="9" id="KW-1185">Reference proteome</keyword>
<dbReference type="InterPro" id="IPR045063">
    <property type="entry name" value="Dynamin_N"/>
</dbReference>
<proteinExistence type="predicted"/>
<evidence type="ECO:0000256" key="6">
    <source>
        <dbReference type="SAM" id="Coils"/>
    </source>
</evidence>
<dbReference type="Proteomes" id="UP000294292">
    <property type="component" value="Chromosome"/>
</dbReference>
<dbReference type="PANTHER" id="PTHR10465">
    <property type="entry name" value="TRANSMEMBRANE GTPASE FZO1"/>
    <property type="match status" value="1"/>
</dbReference>
<dbReference type="GO" id="GO:0005525">
    <property type="term" value="F:GTP binding"/>
    <property type="evidence" value="ECO:0007669"/>
    <property type="project" value="UniProtKB-KW"/>
</dbReference>
<organism evidence="8 9">
    <name type="scientific">Paenisporosarcina antarctica</name>
    <dbReference type="NCBI Taxonomy" id="417367"/>
    <lineage>
        <taxon>Bacteria</taxon>
        <taxon>Bacillati</taxon>
        <taxon>Bacillota</taxon>
        <taxon>Bacilli</taxon>
        <taxon>Bacillales</taxon>
        <taxon>Caryophanaceae</taxon>
        <taxon>Paenisporosarcina</taxon>
    </lineage>
</organism>
<evidence type="ECO:0000313" key="9">
    <source>
        <dbReference type="Proteomes" id="UP000294292"/>
    </source>
</evidence>
<dbReference type="InterPro" id="IPR027094">
    <property type="entry name" value="Mitofusin_fam"/>
</dbReference>
<dbReference type="Gene3D" id="3.40.50.300">
    <property type="entry name" value="P-loop containing nucleotide triphosphate hydrolases"/>
    <property type="match status" value="2"/>
</dbReference>
<dbReference type="PANTHER" id="PTHR10465:SF0">
    <property type="entry name" value="SARCALUMENIN"/>
    <property type="match status" value="1"/>
</dbReference>
<feature type="domain" description="Dynamin N-terminal" evidence="7">
    <location>
        <begin position="630"/>
        <end position="855"/>
    </location>
</feature>
<keyword evidence="2" id="KW-0547">Nucleotide-binding</keyword>
<keyword evidence="3" id="KW-0378">Hydrolase</keyword>
<dbReference type="GO" id="GO:0003924">
    <property type="term" value="F:GTPase activity"/>
    <property type="evidence" value="ECO:0007669"/>
    <property type="project" value="InterPro"/>
</dbReference>
<evidence type="ECO:0000256" key="1">
    <source>
        <dbReference type="ARBA" id="ARBA00004370"/>
    </source>
</evidence>
<dbReference type="OrthoDB" id="5477114at2"/>
<evidence type="ECO:0000256" key="2">
    <source>
        <dbReference type="ARBA" id="ARBA00022741"/>
    </source>
</evidence>
<evidence type="ECO:0000256" key="4">
    <source>
        <dbReference type="ARBA" id="ARBA00023134"/>
    </source>
</evidence>
<dbReference type="KEGG" id="panc:E2636_08710"/>
<accession>A0A4P6ZYD4</accession>
<gene>
    <name evidence="8" type="ORF">E2636_08710</name>
</gene>
<dbReference type="Pfam" id="PF00350">
    <property type="entry name" value="Dynamin_N"/>
    <property type="match status" value="2"/>
</dbReference>
<feature type="coiled-coil region" evidence="6">
    <location>
        <begin position="947"/>
        <end position="974"/>
    </location>
</feature>
<keyword evidence="6" id="KW-0175">Coiled coil</keyword>
<dbReference type="AlphaFoldDB" id="A0A4P6ZYD4"/>